<dbReference type="PANTHER" id="PTHR36223:SF1">
    <property type="entry name" value="TRANSCRIPTION ELONGATION FACTOR EAF N-TERMINAL DOMAIN-CONTAINING PROTEIN"/>
    <property type="match status" value="1"/>
</dbReference>
<dbReference type="AlphaFoldDB" id="A0A0D7AUD7"/>
<keyword evidence="5" id="KW-1185">Reference proteome</keyword>
<dbReference type="Proteomes" id="UP000054007">
    <property type="component" value="Unassembled WGS sequence"/>
</dbReference>
<dbReference type="EMBL" id="KN880905">
    <property type="protein sequence ID" value="KIY61620.1"/>
    <property type="molecule type" value="Genomic_DNA"/>
</dbReference>
<evidence type="ECO:0000259" key="3">
    <source>
        <dbReference type="Pfam" id="PF25534"/>
    </source>
</evidence>
<evidence type="ECO:0000313" key="4">
    <source>
        <dbReference type="EMBL" id="KIY61620.1"/>
    </source>
</evidence>
<protein>
    <recommendedName>
        <fullName evidence="3">DUF7918 domain-containing protein</fullName>
    </recommendedName>
</protein>
<feature type="region of interest" description="Disordered" evidence="2">
    <location>
        <begin position="212"/>
        <end position="236"/>
    </location>
</feature>
<accession>A0A0D7AUD7</accession>
<evidence type="ECO:0000313" key="5">
    <source>
        <dbReference type="Proteomes" id="UP000054007"/>
    </source>
</evidence>
<dbReference type="PANTHER" id="PTHR36223">
    <property type="entry name" value="BETA-LACTAMASE-TYPE TRANSPEPTIDASE FOLD DOMAIN CONTAINING PROTEIN"/>
    <property type="match status" value="1"/>
</dbReference>
<gene>
    <name evidence="4" type="ORF">CYLTODRAFT_459720</name>
</gene>
<sequence>MVHFNEISAFVSVDGQHLPEYAEEYDEDADKLTVWIPSEAGKEFTVSLTHLNTPYDTSTSFYLDGTWAAGKILYTARGRPGTVPPHETCVCSGVTTSATSEKPLLFAELELTDDDEVLNSGVSSELGEIRVEHWHVIVGDDIPYARSKFKETHQVHERSKKAVSHRAGLGAEKPVKYRPCLSTTNVVKLLTIVFRYRPLSMLQANGLAPRSLRRVNDPATGSGSHGGAHPKRKREEQEIIVISSDEEDDDDLKKLEAKLERLRNKKRKIVKADPDVAVKTEPGKVVEVIDLSDD</sequence>
<name>A0A0D7AUD7_9AGAR</name>
<proteinExistence type="predicted"/>
<evidence type="ECO:0000256" key="2">
    <source>
        <dbReference type="SAM" id="MobiDB-lite"/>
    </source>
</evidence>
<feature type="coiled-coil region" evidence="1">
    <location>
        <begin position="245"/>
        <end position="272"/>
    </location>
</feature>
<dbReference type="OrthoDB" id="3364132at2759"/>
<reference evidence="4 5" key="1">
    <citation type="journal article" date="2015" name="Fungal Genet. Biol.">
        <title>Evolution of novel wood decay mechanisms in Agaricales revealed by the genome sequences of Fistulina hepatica and Cylindrobasidium torrendii.</title>
        <authorList>
            <person name="Floudas D."/>
            <person name="Held B.W."/>
            <person name="Riley R."/>
            <person name="Nagy L.G."/>
            <person name="Koehler G."/>
            <person name="Ransdell A.S."/>
            <person name="Younus H."/>
            <person name="Chow J."/>
            <person name="Chiniquy J."/>
            <person name="Lipzen A."/>
            <person name="Tritt A."/>
            <person name="Sun H."/>
            <person name="Haridas S."/>
            <person name="LaButti K."/>
            <person name="Ohm R.A."/>
            <person name="Kues U."/>
            <person name="Blanchette R.A."/>
            <person name="Grigoriev I.V."/>
            <person name="Minto R.E."/>
            <person name="Hibbett D.S."/>
        </authorList>
    </citation>
    <scope>NUCLEOTIDE SEQUENCE [LARGE SCALE GENOMIC DNA]</scope>
    <source>
        <strain evidence="4 5">FP15055 ss-10</strain>
    </source>
</reference>
<keyword evidence="1" id="KW-0175">Coiled coil</keyword>
<organism evidence="4 5">
    <name type="scientific">Cylindrobasidium torrendii FP15055 ss-10</name>
    <dbReference type="NCBI Taxonomy" id="1314674"/>
    <lineage>
        <taxon>Eukaryota</taxon>
        <taxon>Fungi</taxon>
        <taxon>Dikarya</taxon>
        <taxon>Basidiomycota</taxon>
        <taxon>Agaricomycotina</taxon>
        <taxon>Agaricomycetes</taxon>
        <taxon>Agaricomycetidae</taxon>
        <taxon>Agaricales</taxon>
        <taxon>Marasmiineae</taxon>
        <taxon>Physalacriaceae</taxon>
        <taxon>Cylindrobasidium</taxon>
    </lineage>
</organism>
<evidence type="ECO:0000256" key="1">
    <source>
        <dbReference type="SAM" id="Coils"/>
    </source>
</evidence>
<dbReference type="STRING" id="1314674.A0A0D7AUD7"/>
<dbReference type="InterPro" id="IPR057678">
    <property type="entry name" value="DUF7918"/>
</dbReference>
<dbReference type="Pfam" id="PF25534">
    <property type="entry name" value="DUF7918"/>
    <property type="match status" value="1"/>
</dbReference>
<feature type="domain" description="DUF7918" evidence="3">
    <location>
        <begin position="7"/>
        <end position="211"/>
    </location>
</feature>